<evidence type="ECO:0000256" key="1">
    <source>
        <dbReference type="SAM" id="MobiDB-lite"/>
    </source>
</evidence>
<organism evidence="2 3">
    <name type="scientific">Streptomyces cinereoruber</name>
    <dbReference type="NCBI Taxonomy" id="67260"/>
    <lineage>
        <taxon>Bacteria</taxon>
        <taxon>Bacillati</taxon>
        <taxon>Actinomycetota</taxon>
        <taxon>Actinomycetes</taxon>
        <taxon>Kitasatosporales</taxon>
        <taxon>Streptomycetaceae</taxon>
        <taxon>Streptomyces</taxon>
    </lineage>
</organism>
<dbReference type="GeneID" id="95454795"/>
<comment type="caution">
    <text evidence="2">The sequence shown here is derived from an EMBL/GenBank/DDBJ whole genome shotgun (WGS) entry which is preliminary data.</text>
</comment>
<dbReference type="Proteomes" id="UP000642014">
    <property type="component" value="Unassembled WGS sequence"/>
</dbReference>
<gene>
    <name evidence="2" type="ORF">GCM10010497_48550</name>
</gene>
<reference evidence="2 3" key="1">
    <citation type="journal article" date="2014" name="Int. J. Syst. Evol. Microbiol.">
        <title>Complete genome sequence of Corynebacterium casei LMG S-19264T (=DSM 44701T), isolated from a smear-ripened cheese.</title>
        <authorList>
            <consortium name="US DOE Joint Genome Institute (JGI-PGF)"/>
            <person name="Walter F."/>
            <person name="Albersmeier A."/>
            <person name="Kalinowski J."/>
            <person name="Ruckert C."/>
        </authorList>
    </citation>
    <scope>NUCLEOTIDE SEQUENCE [LARGE SCALE GENOMIC DNA]</scope>
    <source>
        <strain evidence="2 3">JCM 4205</strain>
    </source>
</reference>
<dbReference type="PROSITE" id="PS51257">
    <property type="entry name" value="PROKAR_LIPOPROTEIN"/>
    <property type="match status" value="1"/>
</dbReference>
<evidence type="ECO:0008006" key="4">
    <source>
        <dbReference type="Google" id="ProtNLM"/>
    </source>
</evidence>
<dbReference type="RefSeq" id="WP_152370172.1">
    <property type="nucleotide sequence ID" value="NZ_BMSJ01000009.1"/>
</dbReference>
<dbReference type="AlphaFoldDB" id="A0AAV4KMP4"/>
<accession>A0AAV4KMP4</accession>
<sequence length="193" mass="19960">MRAAVNRCVRTAAALAVGAALVTGCGGGAEGPAAAFGGEAVGADLDAAGEAVGLSGGEKAGTPTYDGPAGDPSDGPPTAEERRRKDLMNRMAACSVAWMPVLTKGAAAPAETERRFGAVLAALAERGWKEHEAVERTPLDEEGFVLMAAYKKRGWTLFAQHNEMGAVHVTSVTATEDVCTARFTEEELKLLES</sequence>
<proteinExistence type="predicted"/>
<dbReference type="EMBL" id="BMSJ01000009">
    <property type="protein sequence ID" value="GGR39557.1"/>
    <property type="molecule type" value="Genomic_DNA"/>
</dbReference>
<name>A0AAV4KMP4_9ACTN</name>
<evidence type="ECO:0000313" key="2">
    <source>
        <dbReference type="EMBL" id="GGR39557.1"/>
    </source>
</evidence>
<feature type="region of interest" description="Disordered" evidence="1">
    <location>
        <begin position="53"/>
        <end position="81"/>
    </location>
</feature>
<feature type="compositionally biased region" description="Low complexity" evidence="1">
    <location>
        <begin position="66"/>
        <end position="77"/>
    </location>
</feature>
<evidence type="ECO:0000313" key="3">
    <source>
        <dbReference type="Proteomes" id="UP000642014"/>
    </source>
</evidence>
<protein>
    <recommendedName>
        <fullName evidence="4">Lipoprotein</fullName>
    </recommendedName>
</protein>